<dbReference type="EMBL" id="CAXLJL010000711">
    <property type="protein sequence ID" value="CAL5140201.1"/>
    <property type="molecule type" value="Genomic_DNA"/>
</dbReference>
<feature type="transmembrane region" description="Helical" evidence="7">
    <location>
        <begin position="302"/>
        <end position="323"/>
    </location>
</feature>
<dbReference type="Proteomes" id="UP001497525">
    <property type="component" value="Unassembled WGS sequence"/>
</dbReference>
<feature type="transmembrane region" description="Helical" evidence="7">
    <location>
        <begin position="148"/>
        <end position="169"/>
    </location>
</feature>
<evidence type="ECO:0000256" key="2">
    <source>
        <dbReference type="ARBA" id="ARBA00022448"/>
    </source>
</evidence>
<feature type="transmembrane region" description="Helical" evidence="7">
    <location>
        <begin position="219"/>
        <end position="237"/>
    </location>
</feature>
<dbReference type="PANTHER" id="PTHR42948:SF1">
    <property type="entry name" value="TRANSPORTER"/>
    <property type="match status" value="1"/>
</dbReference>
<keyword evidence="3 7" id="KW-0812">Transmembrane</keyword>
<comment type="caution">
    <text evidence="8">The sequence shown here is derived from an EMBL/GenBank/DDBJ whole genome shotgun (WGS) entry which is preliminary data.</text>
</comment>
<reference evidence="8" key="1">
    <citation type="submission" date="2024-06" db="EMBL/GenBank/DDBJ databases">
        <authorList>
            <person name="Liu X."/>
            <person name="Lenzi L."/>
            <person name="Haldenby T S."/>
            <person name="Uol C."/>
        </authorList>
    </citation>
    <scope>NUCLEOTIDE SEQUENCE</scope>
</reference>
<feature type="binding site" evidence="6">
    <location>
        <position position="168"/>
    </location>
    <ligand>
        <name>Na(+)</name>
        <dbReference type="ChEBI" id="CHEBI:29101"/>
        <label>1</label>
    </ligand>
</feature>
<organism evidence="8 9">
    <name type="scientific">Calicophoron daubneyi</name>
    <name type="common">Rumen fluke</name>
    <name type="synonym">Paramphistomum daubneyi</name>
    <dbReference type="NCBI Taxonomy" id="300641"/>
    <lineage>
        <taxon>Eukaryota</taxon>
        <taxon>Metazoa</taxon>
        <taxon>Spiralia</taxon>
        <taxon>Lophotrochozoa</taxon>
        <taxon>Platyhelminthes</taxon>
        <taxon>Trematoda</taxon>
        <taxon>Digenea</taxon>
        <taxon>Plagiorchiida</taxon>
        <taxon>Pronocephalata</taxon>
        <taxon>Paramphistomoidea</taxon>
        <taxon>Paramphistomidae</taxon>
        <taxon>Calicophoron</taxon>
    </lineage>
</organism>
<name>A0AAV2TT51_CALDB</name>
<feature type="transmembrane region" description="Helical" evidence="7">
    <location>
        <begin position="189"/>
        <end position="207"/>
    </location>
</feature>
<protein>
    <submittedName>
        <fullName evidence="8">Uncharacterized protein</fullName>
    </submittedName>
</protein>
<comment type="subcellular location">
    <subcellularLocation>
        <location evidence="1">Membrane</location>
        <topology evidence="1">Multi-pass membrane protein</topology>
    </subcellularLocation>
</comment>
<evidence type="ECO:0000256" key="3">
    <source>
        <dbReference type="ARBA" id="ARBA00022692"/>
    </source>
</evidence>
<proteinExistence type="predicted"/>
<evidence type="ECO:0000256" key="4">
    <source>
        <dbReference type="ARBA" id="ARBA00022989"/>
    </source>
</evidence>
<dbReference type="InterPro" id="IPR000175">
    <property type="entry name" value="Na/ntran_symport"/>
</dbReference>
<keyword evidence="6" id="KW-0915">Sodium</keyword>
<dbReference type="InterPro" id="IPR037272">
    <property type="entry name" value="SNS_sf"/>
</dbReference>
<dbReference type="AlphaFoldDB" id="A0AAV2TT51"/>
<evidence type="ECO:0000313" key="9">
    <source>
        <dbReference type="Proteomes" id="UP001497525"/>
    </source>
</evidence>
<dbReference type="Pfam" id="PF00209">
    <property type="entry name" value="SNF"/>
    <property type="match status" value="1"/>
</dbReference>
<dbReference type="GO" id="GO:0016020">
    <property type="term" value="C:membrane"/>
    <property type="evidence" value="ECO:0007669"/>
    <property type="project" value="UniProtKB-SubCell"/>
</dbReference>
<dbReference type="GO" id="GO:0046872">
    <property type="term" value="F:metal ion binding"/>
    <property type="evidence" value="ECO:0007669"/>
    <property type="project" value="UniProtKB-KW"/>
</dbReference>
<keyword evidence="5 7" id="KW-0472">Membrane</keyword>
<keyword evidence="4 7" id="KW-1133">Transmembrane helix</keyword>
<gene>
    <name evidence="8" type="ORF">CDAUBV1_LOCUS15376</name>
</gene>
<keyword evidence="2" id="KW-0813">Transport</keyword>
<dbReference type="PROSITE" id="PS50267">
    <property type="entry name" value="NA_NEUROTRAN_SYMP_3"/>
    <property type="match status" value="1"/>
</dbReference>
<evidence type="ECO:0000256" key="1">
    <source>
        <dbReference type="ARBA" id="ARBA00004141"/>
    </source>
</evidence>
<feature type="transmembrane region" description="Helical" evidence="7">
    <location>
        <begin position="83"/>
        <end position="109"/>
    </location>
</feature>
<evidence type="ECO:0000313" key="8">
    <source>
        <dbReference type="EMBL" id="CAL5140201.1"/>
    </source>
</evidence>
<dbReference type="SUPFAM" id="SSF161070">
    <property type="entry name" value="SNF-like"/>
    <property type="match status" value="1"/>
</dbReference>
<accession>A0AAV2TT51</accession>
<feature type="binding site" evidence="6">
    <location>
        <position position="89"/>
    </location>
    <ligand>
        <name>Na(+)</name>
        <dbReference type="ChEBI" id="CHEBI:29101"/>
        <label>1</label>
    </ligand>
</feature>
<evidence type="ECO:0000256" key="5">
    <source>
        <dbReference type="ARBA" id="ARBA00023136"/>
    </source>
</evidence>
<sequence length="371" mass="41174">MAGDSLWHSVYREKSDQLASLRARNACASLKQRYNVLSESLAMPGLWIAAAGQNAFDTGAGMSVLMTYAAFTGRSASITKYSIFIPLVNNLVSFYASITIFCTVFSTMIMTNPTITRAAIVRIMQTTGPGSTGLTFTWIPVLFSKVGILGRILCTLFFLCLAFAGVSSLLSEIQAYVLALKEMGVSHRIAVSGALIATFLIGIPSALSLEFLDNQDNTWGYALIICGFLLAIVVIIYRPLRFRRIIINEFGTNDWNAPIIWVPIITVLVPAIAIILIVWWIYDYIRADSHWYHLTLASVTSMILEWLILLVLLVGTNLLVYYCRRDFYTKARKIGCDPYDPTTYEKAESLKLKEIKVAAVNGNGVVNRNES</sequence>
<dbReference type="PANTHER" id="PTHR42948">
    <property type="entry name" value="TRANSPORTER"/>
    <property type="match status" value="1"/>
</dbReference>
<feature type="transmembrane region" description="Helical" evidence="7">
    <location>
        <begin position="258"/>
        <end position="282"/>
    </location>
</feature>
<evidence type="ECO:0000256" key="6">
    <source>
        <dbReference type="PIRSR" id="PIRSR600175-1"/>
    </source>
</evidence>
<evidence type="ECO:0000256" key="7">
    <source>
        <dbReference type="SAM" id="Phobius"/>
    </source>
</evidence>
<keyword evidence="6" id="KW-0479">Metal-binding</keyword>